<feature type="chain" id="PRO_5044739092" description="DUF4794 domain-containing protein" evidence="2">
    <location>
        <begin position="21"/>
        <end position="302"/>
    </location>
</feature>
<keyword evidence="5" id="KW-1185">Reference proteome</keyword>
<dbReference type="Proteomes" id="UP000019118">
    <property type="component" value="Unassembled WGS sequence"/>
</dbReference>
<dbReference type="EMBL" id="KB632391">
    <property type="protein sequence ID" value="ERL94544.1"/>
    <property type="molecule type" value="Genomic_DNA"/>
</dbReference>
<evidence type="ECO:0000313" key="3">
    <source>
        <dbReference type="EMBL" id="ERL94544.1"/>
    </source>
</evidence>
<reference evidence="4" key="2">
    <citation type="submission" date="2024-08" db="UniProtKB">
        <authorList>
            <consortium name="EnsemblMetazoa"/>
        </authorList>
    </citation>
    <scope>IDENTIFICATION</scope>
</reference>
<accession>U4UKD6</accession>
<feature type="compositionally biased region" description="Polar residues" evidence="1">
    <location>
        <begin position="95"/>
        <end position="105"/>
    </location>
</feature>
<dbReference type="EnsemblMetazoa" id="XM_019902054.1">
    <property type="protein sequence ID" value="XP_019757613.1"/>
    <property type="gene ID" value="LOC109535992"/>
</dbReference>
<name>U4UKD6_DENPD</name>
<evidence type="ECO:0000313" key="4">
    <source>
        <dbReference type="EnsemblMetazoa" id="XP_019757613.1"/>
    </source>
</evidence>
<feature type="region of interest" description="Disordered" evidence="1">
    <location>
        <begin position="68"/>
        <end position="105"/>
    </location>
</feature>
<proteinExistence type="predicted"/>
<protein>
    <recommendedName>
        <fullName evidence="7">DUF4794 domain-containing protein</fullName>
    </recommendedName>
</protein>
<keyword evidence="2" id="KW-0732">Signal</keyword>
<evidence type="ECO:0000313" key="6">
    <source>
        <dbReference type="Proteomes" id="UP000030742"/>
    </source>
</evidence>
<sequence length="302" mass="33326">MKKICLVILLCICCTAAVPANQQYRLKRKVTSGSENDENVLEATTKEGTTAAPVHSTSATIVQQSTTTFPNNATSTKGREDIAKSAVDSSSSPSNHHLQNALPSSNLLQVETRVGQSEGTELPLHADEFKVKILEPTKTNQYSYQQNIVKTPDFYIVKVPHYIIIKESDFLRNQDYGIPSFTGSFYPFQEIPSLSHDFSIDHSGFGIQGSYPIYPLEILENVEHSPIISIGDHIPGISDFESITGGVEILNVDPINVEQQNDQIVDHENDSIAVEALEKANKKKQSTKIPETLTEEPNSKQN</sequence>
<evidence type="ECO:0000313" key="5">
    <source>
        <dbReference type="Proteomes" id="UP000019118"/>
    </source>
</evidence>
<evidence type="ECO:0000256" key="2">
    <source>
        <dbReference type="SAM" id="SignalP"/>
    </source>
</evidence>
<feature type="region of interest" description="Disordered" evidence="1">
    <location>
        <begin position="279"/>
        <end position="302"/>
    </location>
</feature>
<feature type="signal peptide" evidence="2">
    <location>
        <begin position="1"/>
        <end position="20"/>
    </location>
</feature>
<dbReference type="Proteomes" id="UP000030742">
    <property type="component" value="Unassembled WGS sequence"/>
</dbReference>
<organism evidence="3 6">
    <name type="scientific">Dendroctonus ponderosae</name>
    <name type="common">Mountain pine beetle</name>
    <dbReference type="NCBI Taxonomy" id="77166"/>
    <lineage>
        <taxon>Eukaryota</taxon>
        <taxon>Metazoa</taxon>
        <taxon>Ecdysozoa</taxon>
        <taxon>Arthropoda</taxon>
        <taxon>Hexapoda</taxon>
        <taxon>Insecta</taxon>
        <taxon>Pterygota</taxon>
        <taxon>Neoptera</taxon>
        <taxon>Endopterygota</taxon>
        <taxon>Coleoptera</taxon>
        <taxon>Polyphaga</taxon>
        <taxon>Cucujiformia</taxon>
        <taxon>Curculionidae</taxon>
        <taxon>Scolytinae</taxon>
        <taxon>Dendroctonus</taxon>
    </lineage>
</organism>
<evidence type="ECO:0000256" key="1">
    <source>
        <dbReference type="SAM" id="MobiDB-lite"/>
    </source>
</evidence>
<dbReference type="OrthoDB" id="10627027at2759"/>
<dbReference type="AlphaFoldDB" id="U4UKD6"/>
<reference evidence="5 6" key="1">
    <citation type="journal article" date="2013" name="Genome Biol.">
        <title>Draft genome of the mountain pine beetle, Dendroctonus ponderosae Hopkins, a major forest pest.</title>
        <authorList>
            <person name="Keeling C.I."/>
            <person name="Yuen M.M."/>
            <person name="Liao N.Y."/>
            <person name="Docking T.R."/>
            <person name="Chan S.K."/>
            <person name="Taylor G.A."/>
            <person name="Palmquist D.L."/>
            <person name="Jackman S.D."/>
            <person name="Nguyen A."/>
            <person name="Li M."/>
            <person name="Henderson H."/>
            <person name="Janes J.K."/>
            <person name="Zhao Y."/>
            <person name="Pandoh P."/>
            <person name="Moore R."/>
            <person name="Sperling F.A."/>
            <person name="Huber D.P."/>
            <person name="Birol I."/>
            <person name="Jones S.J."/>
            <person name="Bohlmann J."/>
        </authorList>
    </citation>
    <scope>NUCLEOTIDE SEQUENCE</scope>
</reference>
<evidence type="ECO:0008006" key="7">
    <source>
        <dbReference type="Google" id="ProtNLM"/>
    </source>
</evidence>
<gene>
    <name evidence="4" type="primary">109535992</name>
    <name evidence="3" type="ORF">D910_11821</name>
</gene>